<evidence type="ECO:0000256" key="4">
    <source>
        <dbReference type="ARBA" id="ARBA00024746"/>
    </source>
</evidence>
<sequence length="223" mass="23075">MSGTTIDGNVLNALNGKMPTGGGAGADLQDSFMTLLVTQLKNQDPMNPMENAEMTSQLAQINTVSGIAELNETLAGINNQIDAGQTLQAAALIGKGVLVPGNRVLAGEEGQTTPIGIELATSADEVKVSIVSESGEVVRTFEPFSMSPGVETLQWDGRLSDGSLAPEGAYRVVVSASLDGTTVPTNTLNYALVSGVSPSDRGPLLDLGGISDQVTLDDIRQIF</sequence>
<dbReference type="Gene3D" id="2.60.40.4070">
    <property type="match status" value="1"/>
</dbReference>
<accession>A0A939DCT2</accession>
<feature type="domain" description="FlgD/Vpr Ig-like" evidence="6">
    <location>
        <begin position="109"/>
        <end position="177"/>
    </location>
</feature>
<comment type="function">
    <text evidence="4 5">Required for flagellar hook formation. May act as a scaffolding protein.</text>
</comment>
<evidence type="ECO:0000313" key="9">
    <source>
        <dbReference type="Proteomes" id="UP000664303"/>
    </source>
</evidence>
<dbReference type="EMBL" id="JAFKCZ010000003">
    <property type="protein sequence ID" value="MBN7795848.1"/>
    <property type="molecule type" value="Genomic_DNA"/>
</dbReference>
<dbReference type="InterPro" id="IPR025965">
    <property type="entry name" value="FlgD/Vpr_Ig-like"/>
</dbReference>
<evidence type="ECO:0000259" key="6">
    <source>
        <dbReference type="Pfam" id="PF13860"/>
    </source>
</evidence>
<keyword evidence="8" id="KW-0966">Cell projection</keyword>
<dbReference type="Gene3D" id="2.30.30.910">
    <property type="match status" value="1"/>
</dbReference>
<keyword evidence="8" id="KW-0969">Cilium</keyword>
<evidence type="ECO:0000256" key="1">
    <source>
        <dbReference type="ARBA" id="ARBA00010577"/>
    </source>
</evidence>
<protein>
    <recommendedName>
        <fullName evidence="2 5">Basal-body rod modification protein FlgD</fullName>
    </recommendedName>
</protein>
<proteinExistence type="inferred from homology"/>
<dbReference type="Proteomes" id="UP000664303">
    <property type="component" value="Unassembled WGS sequence"/>
</dbReference>
<name>A0A939DCT2_9GAMM</name>
<evidence type="ECO:0000256" key="3">
    <source>
        <dbReference type="ARBA" id="ARBA00022795"/>
    </source>
</evidence>
<keyword evidence="9" id="KW-1185">Reference proteome</keyword>
<dbReference type="Pfam" id="PF03963">
    <property type="entry name" value="FlgD"/>
    <property type="match status" value="1"/>
</dbReference>
<dbReference type="InterPro" id="IPR005648">
    <property type="entry name" value="FlgD"/>
</dbReference>
<dbReference type="GO" id="GO:0044781">
    <property type="term" value="P:bacterial-type flagellum organization"/>
    <property type="evidence" value="ECO:0007669"/>
    <property type="project" value="UniProtKB-UniRule"/>
</dbReference>
<evidence type="ECO:0000259" key="7">
    <source>
        <dbReference type="Pfam" id="PF13861"/>
    </source>
</evidence>
<feature type="domain" description="FlgD Tudor-like" evidence="7">
    <location>
        <begin position="85"/>
        <end position="220"/>
    </location>
</feature>
<keyword evidence="3 5" id="KW-1005">Bacterial flagellum biogenesis</keyword>
<dbReference type="Pfam" id="PF13861">
    <property type="entry name" value="FLgD_tudor"/>
    <property type="match status" value="1"/>
</dbReference>
<comment type="similarity">
    <text evidence="1 5">Belongs to the FlgD family.</text>
</comment>
<dbReference type="Pfam" id="PF13860">
    <property type="entry name" value="FlgD_ig"/>
    <property type="match status" value="1"/>
</dbReference>
<reference evidence="8" key="1">
    <citation type="submission" date="2021-02" db="EMBL/GenBank/DDBJ databases">
        <title>PHA producing bacteria isolated from coastal sediment in Guangdong, Shenzhen.</title>
        <authorList>
            <person name="Zheng W."/>
            <person name="Yu S."/>
            <person name="Huang Y."/>
        </authorList>
    </citation>
    <scope>NUCLEOTIDE SEQUENCE</scope>
    <source>
        <strain evidence="8">TN14-10</strain>
    </source>
</reference>
<dbReference type="AlphaFoldDB" id="A0A939DCT2"/>
<evidence type="ECO:0000313" key="8">
    <source>
        <dbReference type="EMBL" id="MBN7795848.1"/>
    </source>
</evidence>
<organism evidence="8 9">
    <name type="scientific">Parahaliea mediterranea</name>
    <dbReference type="NCBI Taxonomy" id="651086"/>
    <lineage>
        <taxon>Bacteria</taxon>
        <taxon>Pseudomonadati</taxon>
        <taxon>Pseudomonadota</taxon>
        <taxon>Gammaproteobacteria</taxon>
        <taxon>Cellvibrionales</taxon>
        <taxon>Halieaceae</taxon>
        <taxon>Parahaliea</taxon>
    </lineage>
</organism>
<dbReference type="RefSeq" id="WP_206559289.1">
    <property type="nucleotide sequence ID" value="NZ_JAFKCZ010000003.1"/>
</dbReference>
<gene>
    <name evidence="8" type="primary">flgD</name>
    <name evidence="8" type="ORF">JYP50_04550</name>
</gene>
<evidence type="ECO:0000256" key="5">
    <source>
        <dbReference type="RuleBase" id="RU362076"/>
    </source>
</evidence>
<evidence type="ECO:0000256" key="2">
    <source>
        <dbReference type="ARBA" id="ARBA00016013"/>
    </source>
</evidence>
<keyword evidence="8" id="KW-0282">Flagellum</keyword>
<comment type="caution">
    <text evidence="8">The sequence shown here is derived from an EMBL/GenBank/DDBJ whole genome shotgun (WGS) entry which is preliminary data.</text>
</comment>
<dbReference type="InterPro" id="IPR025963">
    <property type="entry name" value="FLgD_Tudor"/>
</dbReference>